<evidence type="ECO:0000313" key="1">
    <source>
        <dbReference type="EMBL" id="OJG19026.1"/>
    </source>
</evidence>
<dbReference type="AlphaFoldDB" id="A0A1L8RGY3"/>
<dbReference type="STRING" id="214095.RU97_GL001644"/>
<dbReference type="GO" id="GO:0006261">
    <property type="term" value="P:DNA-templated DNA replication"/>
    <property type="evidence" value="ECO:0007669"/>
    <property type="project" value="TreeGrafter"/>
</dbReference>
<sequence>MNEAETLAALQPIVYTQLHHSILEKRVSHAYLFEGQAGTGKHEFALWLAKSRFCTALVDGNPCNQCHNCTRINEGEHPDVHVIEPDGQSIKVDQIRELKTAFSKSGVETKRQVFLIRDAEKMSTGAANSLLKFLEEPDGEILAVLETESASQLLPTIRSRCQYIFFHALSESEMTRRLGAKGVGPQSAQLLAQLTNSLEKAVELSQDEWFNEAKDTMRQWFTFLTQKDLQAFVYVQKKLVKVFKEKSQQELAFDLLLAFYRQTVRRQTQTEVEAVLTAQQKWHSNVAFQAVLEQLALRIVLPQE</sequence>
<dbReference type="SUPFAM" id="SSF52540">
    <property type="entry name" value="P-loop containing nucleoside triphosphate hydrolases"/>
    <property type="match status" value="1"/>
</dbReference>
<dbReference type="GO" id="GO:0003887">
    <property type="term" value="F:DNA-directed DNA polymerase activity"/>
    <property type="evidence" value="ECO:0007669"/>
    <property type="project" value="InterPro"/>
</dbReference>
<dbReference type="InterPro" id="IPR027417">
    <property type="entry name" value="P-loop_NTPase"/>
</dbReference>
<dbReference type="EMBL" id="JXKH01000003">
    <property type="protein sequence ID" value="OJG19026.1"/>
    <property type="molecule type" value="Genomic_DNA"/>
</dbReference>
<evidence type="ECO:0000313" key="2">
    <source>
        <dbReference type="Proteomes" id="UP000181884"/>
    </source>
</evidence>
<dbReference type="InterPro" id="IPR004622">
    <property type="entry name" value="DNA_pol_HolB"/>
</dbReference>
<dbReference type="Gene3D" id="3.40.50.300">
    <property type="entry name" value="P-loop containing nucleotide triphosphate hydrolases"/>
    <property type="match status" value="1"/>
</dbReference>
<proteinExistence type="predicted"/>
<comment type="caution">
    <text evidence="1">The sequence shown here is derived from an EMBL/GenBank/DDBJ whole genome shotgun (WGS) entry which is preliminary data.</text>
</comment>
<gene>
    <name evidence="1" type="ORF">RU97_GL001644</name>
</gene>
<dbReference type="InterPro" id="IPR050238">
    <property type="entry name" value="DNA_Rep/Repair_Clamp_Loader"/>
</dbReference>
<dbReference type="Pfam" id="PF13177">
    <property type="entry name" value="DNA_pol3_delta2"/>
    <property type="match status" value="1"/>
</dbReference>
<dbReference type="Proteomes" id="UP000181884">
    <property type="component" value="Unassembled WGS sequence"/>
</dbReference>
<dbReference type="RefSeq" id="WP_067392897.1">
    <property type="nucleotide sequence ID" value="NZ_JXKH01000003.1"/>
</dbReference>
<dbReference type="NCBIfam" id="NF005972">
    <property type="entry name" value="PRK08058.1"/>
    <property type="match status" value="1"/>
</dbReference>
<name>A0A1L8RGY3_9ENTE</name>
<dbReference type="GO" id="GO:0008408">
    <property type="term" value="F:3'-5' exonuclease activity"/>
    <property type="evidence" value="ECO:0007669"/>
    <property type="project" value="InterPro"/>
</dbReference>
<dbReference type="FunFam" id="3.40.50.300:FF:001255">
    <property type="entry name" value="DNA polymerase III subunit delta"/>
    <property type="match status" value="1"/>
</dbReference>
<dbReference type="PANTHER" id="PTHR11669:SF8">
    <property type="entry name" value="DNA POLYMERASE III SUBUNIT DELTA"/>
    <property type="match status" value="1"/>
</dbReference>
<keyword evidence="2" id="KW-1185">Reference proteome</keyword>
<reference evidence="1 2" key="1">
    <citation type="submission" date="2014-12" db="EMBL/GenBank/DDBJ databases">
        <title>Draft genome sequences of 29 type strains of Enterococci.</title>
        <authorList>
            <person name="Zhong Z."/>
            <person name="Sun Z."/>
            <person name="Liu W."/>
            <person name="Zhang W."/>
            <person name="Zhang H."/>
        </authorList>
    </citation>
    <scope>NUCLEOTIDE SEQUENCE [LARGE SCALE GENOMIC DNA]</scope>
    <source>
        <strain evidence="1 2">DSM 17029</strain>
    </source>
</reference>
<protein>
    <submittedName>
        <fullName evidence="1">DNA polymerase III subunit delta</fullName>
    </submittedName>
</protein>
<dbReference type="NCBIfam" id="TIGR00678">
    <property type="entry name" value="holB"/>
    <property type="match status" value="1"/>
</dbReference>
<dbReference type="NCBIfam" id="NF005581">
    <property type="entry name" value="PRK07276.1"/>
    <property type="match status" value="1"/>
</dbReference>
<dbReference type="PANTHER" id="PTHR11669">
    <property type="entry name" value="REPLICATION FACTOR C / DNA POLYMERASE III GAMMA-TAU SUBUNIT"/>
    <property type="match status" value="1"/>
</dbReference>
<accession>A0A1L8RGY3</accession>
<organism evidence="1 2">
    <name type="scientific">Enterococcus canis</name>
    <dbReference type="NCBI Taxonomy" id="214095"/>
    <lineage>
        <taxon>Bacteria</taxon>
        <taxon>Bacillati</taxon>
        <taxon>Bacillota</taxon>
        <taxon>Bacilli</taxon>
        <taxon>Lactobacillales</taxon>
        <taxon>Enterococcaceae</taxon>
        <taxon>Enterococcus</taxon>
    </lineage>
</organism>